<organism evidence="3 4">
    <name type="scientific">Malassezia equina</name>
    <dbReference type="NCBI Taxonomy" id="1381935"/>
    <lineage>
        <taxon>Eukaryota</taxon>
        <taxon>Fungi</taxon>
        <taxon>Dikarya</taxon>
        <taxon>Basidiomycota</taxon>
        <taxon>Ustilaginomycotina</taxon>
        <taxon>Malasseziomycetes</taxon>
        <taxon>Malasseziales</taxon>
        <taxon>Malasseziaceae</taxon>
        <taxon>Malassezia</taxon>
    </lineage>
</organism>
<dbReference type="InterPro" id="IPR017230">
    <property type="entry name" value="Mrs6"/>
</dbReference>
<name>A0AAF0EDQ8_9BASI</name>
<dbReference type="GO" id="GO:0005829">
    <property type="term" value="C:cytosol"/>
    <property type="evidence" value="ECO:0007669"/>
    <property type="project" value="TreeGrafter"/>
</dbReference>
<sequence length="530" mass="57498">MDDHYDVLVLGTGLTEAVLSAALSRAGKRVLHVDPHAYYGSEWASLTLSELVDWAREAPHAGVCFPRGALSEEQQALDRHYSLALRPALLPAYGPMMEALVRSNVASYATFRLLGRVGVMTERQLARVPSSKSDIFRDTRISLADKRRLMRFLQAATAPGAYREATSPLPTVLREELQLDEKLMPSIVHGVSMCWDNNEPASTAMERTRRTLRGYGRYGPSPFLVGQYGGAGELAQGFCRASAVHGGTFILGHHISTLHRDASAWTLRLDGIDVTFTAEQVAAPRTLVPSLLPANAPPAPGYEHVALLITDAPIDWAAHMPLEDDALPPETALLVVPPQSPSQPHAAMILAQGEGTFACPKGQYVYSVMSHTDTRVDARTCLEGAVSYLHSLLASSEPWLVALYASHARPAAYDASLEAYIDTLAPIHRAEQGPRTSLCVDEEPVHLQAVPNLCETLDLSVEAAEHAFWRLVGPELREAAQAAAVARAHEHDPAEYQGRGGAEPALRAPVQAPIEFLPRQTSGDDVEYAT</sequence>
<evidence type="ECO:0008006" key="5">
    <source>
        <dbReference type="Google" id="ProtNLM"/>
    </source>
</evidence>
<dbReference type="AlphaFoldDB" id="A0AAF0EDQ8"/>
<dbReference type="Gene3D" id="3.30.519.10">
    <property type="entry name" value="Guanine Nucleotide Dissociation Inhibitor, domain 2"/>
    <property type="match status" value="1"/>
</dbReference>
<evidence type="ECO:0000313" key="4">
    <source>
        <dbReference type="Proteomes" id="UP001214415"/>
    </source>
</evidence>
<accession>A0AAF0EDQ8</accession>
<dbReference type="EMBL" id="CP119902">
    <property type="protein sequence ID" value="WFD23084.1"/>
    <property type="molecule type" value="Genomic_DNA"/>
</dbReference>
<dbReference type="GO" id="GO:0007264">
    <property type="term" value="P:small GTPase-mediated signal transduction"/>
    <property type="evidence" value="ECO:0007669"/>
    <property type="project" value="InterPro"/>
</dbReference>
<protein>
    <recommendedName>
        <fullName evidence="5">Rab proteins geranylgeranyltransferase component A</fullName>
    </recommendedName>
</protein>
<dbReference type="PRINTS" id="PR00891">
    <property type="entry name" value="RABGDIREP"/>
</dbReference>
<dbReference type="Proteomes" id="UP001214415">
    <property type="component" value="Chromosome 3"/>
</dbReference>
<dbReference type="InterPro" id="IPR036188">
    <property type="entry name" value="FAD/NAD-bd_sf"/>
</dbReference>
<dbReference type="PRINTS" id="PR00894">
    <property type="entry name" value="YEASTMRS6P"/>
</dbReference>
<dbReference type="GO" id="GO:0005968">
    <property type="term" value="C:Rab-protein geranylgeranyltransferase complex"/>
    <property type="evidence" value="ECO:0007669"/>
    <property type="project" value="TreeGrafter"/>
</dbReference>
<dbReference type="Pfam" id="PF00996">
    <property type="entry name" value="GDI"/>
    <property type="match status" value="1"/>
</dbReference>
<dbReference type="InterPro" id="IPR018203">
    <property type="entry name" value="GDP_dissociation_inhibitor"/>
</dbReference>
<evidence type="ECO:0000256" key="2">
    <source>
        <dbReference type="SAM" id="MobiDB-lite"/>
    </source>
</evidence>
<dbReference type="GO" id="GO:0016192">
    <property type="term" value="P:vesicle-mediated transport"/>
    <property type="evidence" value="ECO:0007669"/>
    <property type="project" value="TreeGrafter"/>
</dbReference>
<dbReference type="PANTHER" id="PTHR11787">
    <property type="entry name" value="RAB GDP-DISSOCIATION INHIBITOR"/>
    <property type="match status" value="1"/>
</dbReference>
<dbReference type="PANTHER" id="PTHR11787:SF4">
    <property type="entry name" value="CHM, RAB ESCORT PROTEIN 1"/>
    <property type="match status" value="1"/>
</dbReference>
<comment type="similarity">
    <text evidence="1">Belongs to the Rab GDI family.</text>
</comment>
<dbReference type="SUPFAM" id="SSF54373">
    <property type="entry name" value="FAD-linked reductases, C-terminal domain"/>
    <property type="match status" value="1"/>
</dbReference>
<gene>
    <name evidence="3" type="ORF">MEQU1_001768</name>
</gene>
<evidence type="ECO:0000313" key="3">
    <source>
        <dbReference type="EMBL" id="WFD23084.1"/>
    </source>
</evidence>
<dbReference type="GO" id="GO:0005634">
    <property type="term" value="C:nucleus"/>
    <property type="evidence" value="ECO:0007669"/>
    <property type="project" value="TreeGrafter"/>
</dbReference>
<feature type="region of interest" description="Disordered" evidence="2">
    <location>
        <begin position="488"/>
        <end position="530"/>
    </location>
</feature>
<proteinExistence type="inferred from homology"/>
<dbReference type="Gene3D" id="3.50.50.60">
    <property type="entry name" value="FAD/NAD(P)-binding domain"/>
    <property type="match status" value="2"/>
</dbReference>
<reference evidence="3" key="1">
    <citation type="submission" date="2023-03" db="EMBL/GenBank/DDBJ databases">
        <title>Mating type loci evolution in Malassezia.</title>
        <authorList>
            <person name="Coelho M.A."/>
        </authorList>
    </citation>
    <scope>NUCLEOTIDE SEQUENCE</scope>
    <source>
        <strain evidence="3">CBS 12830</strain>
    </source>
</reference>
<evidence type="ECO:0000256" key="1">
    <source>
        <dbReference type="ARBA" id="ARBA00005593"/>
    </source>
</evidence>
<keyword evidence="4" id="KW-1185">Reference proteome</keyword>
<dbReference type="SUPFAM" id="SSF51905">
    <property type="entry name" value="FAD/NAD(P)-binding domain"/>
    <property type="match status" value="1"/>
</dbReference>
<dbReference type="GO" id="GO:0005092">
    <property type="term" value="F:GDP-dissociation inhibitor activity"/>
    <property type="evidence" value="ECO:0007669"/>
    <property type="project" value="InterPro"/>
</dbReference>